<protein>
    <recommendedName>
        <fullName evidence="2">Ubiquinol-cytochrome c chaperone domain-containing protein</fullName>
    </recommendedName>
</protein>
<accession>A0A031JFY4</accession>
<evidence type="ECO:0000313" key="4">
    <source>
        <dbReference type="Proteomes" id="UP000024329"/>
    </source>
</evidence>
<evidence type="ECO:0000313" key="3">
    <source>
        <dbReference type="EMBL" id="EZP73039.1"/>
    </source>
</evidence>
<sequence>MGVGADRLNCPLTDILEERPVAIVSLISRLLGKGPDSREAVRPLWHRVVEIAREKAWYAECGVADTVPGRFDAVTLVMALVMLRAERDKETDDTLINPSVRLTELFVDDMDGQLRQSGVGDLVVGKRMGKLMSVLGGRIGALRDALPQDDAALAAALERNVTLVEGADTARLAARVRALHAQIDALSNEDLLAARIAR</sequence>
<organism evidence="3 4">
    <name type="scientific">Novosphingobium resinovorum</name>
    <dbReference type="NCBI Taxonomy" id="158500"/>
    <lineage>
        <taxon>Bacteria</taxon>
        <taxon>Pseudomonadati</taxon>
        <taxon>Pseudomonadota</taxon>
        <taxon>Alphaproteobacteria</taxon>
        <taxon>Sphingomonadales</taxon>
        <taxon>Sphingomonadaceae</taxon>
        <taxon>Novosphingobium</taxon>
    </lineage>
</organism>
<dbReference type="eggNOG" id="COG5452">
    <property type="taxonomic scope" value="Bacteria"/>
</dbReference>
<dbReference type="EMBL" id="JFYZ01000049">
    <property type="protein sequence ID" value="EZP73039.1"/>
    <property type="molecule type" value="Genomic_DNA"/>
</dbReference>
<dbReference type="PATRIC" id="fig|158500.4.peg.5128"/>
<dbReference type="InterPro" id="IPR021150">
    <property type="entry name" value="Ubiq_cyt_c_chap"/>
</dbReference>
<reference evidence="3 4" key="1">
    <citation type="submission" date="2014-03" db="EMBL/GenBank/DDBJ databases">
        <title>Whole genome sequence of Novosphingobium resinovorum KF1.</title>
        <authorList>
            <person name="Gan H.M."/>
            <person name="Gan H.Y."/>
            <person name="Chew T.H."/>
            <person name="Savka M.A."/>
        </authorList>
    </citation>
    <scope>NUCLEOTIDE SEQUENCE [LARGE SCALE GENOMIC DNA]</scope>
    <source>
        <strain evidence="3 4">KF1</strain>
    </source>
</reference>
<dbReference type="AlphaFoldDB" id="A0A031JFY4"/>
<dbReference type="Proteomes" id="UP000024329">
    <property type="component" value="Unassembled WGS sequence"/>
</dbReference>
<gene>
    <name evidence="3" type="ORF">BV97_05050</name>
</gene>
<name>A0A031JFY4_9SPHN</name>
<comment type="similarity">
    <text evidence="1">Belongs to the UPF0174 family.</text>
</comment>
<evidence type="ECO:0000259" key="2">
    <source>
        <dbReference type="Pfam" id="PF03981"/>
    </source>
</evidence>
<comment type="caution">
    <text evidence="3">The sequence shown here is derived from an EMBL/GenBank/DDBJ whole genome shotgun (WGS) entry which is preliminary data.</text>
</comment>
<feature type="domain" description="Ubiquinol-cytochrome c chaperone" evidence="2">
    <location>
        <begin position="60"/>
        <end position="195"/>
    </location>
</feature>
<dbReference type="Pfam" id="PF03981">
    <property type="entry name" value="Ubiq_cyt_C_chap"/>
    <property type="match status" value="1"/>
</dbReference>
<proteinExistence type="inferred from homology"/>
<evidence type="ECO:0000256" key="1">
    <source>
        <dbReference type="ARBA" id="ARBA00006436"/>
    </source>
</evidence>